<dbReference type="SUPFAM" id="SSF57850">
    <property type="entry name" value="RING/U-box"/>
    <property type="match status" value="1"/>
</dbReference>
<dbReference type="GO" id="GO:0004843">
    <property type="term" value="F:cysteine-type deubiquitinase activity"/>
    <property type="evidence" value="ECO:0007669"/>
    <property type="project" value="InterPro"/>
</dbReference>
<dbReference type="InterPro" id="IPR028889">
    <property type="entry name" value="USP"/>
</dbReference>
<dbReference type="InterPro" id="IPR038765">
    <property type="entry name" value="Papain-like_cys_pep_sf"/>
</dbReference>
<feature type="compositionally biased region" description="Polar residues" evidence="4">
    <location>
        <begin position="15"/>
        <end position="24"/>
    </location>
</feature>
<reference evidence="6 7" key="1">
    <citation type="journal article" date="2018" name="Nat. Ecol. Evol.">
        <title>Pezizomycetes genomes reveal the molecular basis of ectomycorrhizal truffle lifestyle.</title>
        <authorList>
            <person name="Murat C."/>
            <person name="Payen T."/>
            <person name="Noel B."/>
            <person name="Kuo A."/>
            <person name="Morin E."/>
            <person name="Chen J."/>
            <person name="Kohler A."/>
            <person name="Krizsan K."/>
            <person name="Balestrini R."/>
            <person name="Da Silva C."/>
            <person name="Montanini B."/>
            <person name="Hainaut M."/>
            <person name="Levati E."/>
            <person name="Barry K.W."/>
            <person name="Belfiori B."/>
            <person name="Cichocki N."/>
            <person name="Clum A."/>
            <person name="Dockter R.B."/>
            <person name="Fauchery L."/>
            <person name="Guy J."/>
            <person name="Iotti M."/>
            <person name="Le Tacon F."/>
            <person name="Lindquist E.A."/>
            <person name="Lipzen A."/>
            <person name="Malagnac F."/>
            <person name="Mello A."/>
            <person name="Molinier V."/>
            <person name="Miyauchi S."/>
            <person name="Poulain J."/>
            <person name="Riccioni C."/>
            <person name="Rubini A."/>
            <person name="Sitrit Y."/>
            <person name="Splivallo R."/>
            <person name="Traeger S."/>
            <person name="Wang M."/>
            <person name="Zifcakova L."/>
            <person name="Wipf D."/>
            <person name="Zambonelli A."/>
            <person name="Paolocci F."/>
            <person name="Nowrousian M."/>
            <person name="Ottonello S."/>
            <person name="Baldrian P."/>
            <person name="Spatafora J.W."/>
            <person name="Henrissat B."/>
            <person name="Nagy L.G."/>
            <person name="Aury J.M."/>
            <person name="Wincker P."/>
            <person name="Grigoriev I.V."/>
            <person name="Bonfante P."/>
            <person name="Martin F.M."/>
        </authorList>
    </citation>
    <scope>NUCLEOTIDE SEQUENCE [LARGE SCALE GENOMIC DNA]</scope>
    <source>
        <strain evidence="6 7">RN42</strain>
    </source>
</reference>
<organism evidence="6 7">
    <name type="scientific">Ascobolus immersus RN42</name>
    <dbReference type="NCBI Taxonomy" id="1160509"/>
    <lineage>
        <taxon>Eukaryota</taxon>
        <taxon>Fungi</taxon>
        <taxon>Dikarya</taxon>
        <taxon>Ascomycota</taxon>
        <taxon>Pezizomycotina</taxon>
        <taxon>Pezizomycetes</taxon>
        <taxon>Pezizales</taxon>
        <taxon>Ascobolaceae</taxon>
        <taxon>Ascobolus</taxon>
    </lineage>
</organism>
<dbReference type="InterPro" id="IPR001607">
    <property type="entry name" value="Znf_UBP"/>
</dbReference>
<evidence type="ECO:0000256" key="2">
    <source>
        <dbReference type="ARBA" id="ARBA00022771"/>
    </source>
</evidence>
<dbReference type="PROSITE" id="PS00972">
    <property type="entry name" value="USP_1"/>
    <property type="match status" value="1"/>
</dbReference>
<evidence type="ECO:0000256" key="3">
    <source>
        <dbReference type="ARBA" id="ARBA00022833"/>
    </source>
</evidence>
<dbReference type="Gene3D" id="3.90.70.10">
    <property type="entry name" value="Cysteine proteinases"/>
    <property type="match status" value="1"/>
</dbReference>
<proteinExistence type="predicted"/>
<dbReference type="GO" id="GO:0005634">
    <property type="term" value="C:nucleus"/>
    <property type="evidence" value="ECO:0007669"/>
    <property type="project" value="TreeGrafter"/>
</dbReference>
<dbReference type="PANTHER" id="PTHR24006">
    <property type="entry name" value="UBIQUITIN CARBOXYL-TERMINAL HYDROLASE"/>
    <property type="match status" value="1"/>
</dbReference>
<keyword evidence="3" id="KW-0862">Zinc</keyword>
<sequence>MSTTLEILKKPAKASTPQLASPSKPQLKKTGSAREPPPPVPITYGCEHIKVMLESDPGRKHAIASYRQALRVVSDKTCTTSKYCNSCKEVVLRQTMLCLQCPIVLCLAESDAHSNAECHRFGVESEEGRLYCFFCHDFIVDETMETIRTKGGRYINGRKRRRLEEVAPTPHEMQYIETNTNPRPSRAHGLRGLWNLGQTCYLNVAVQALVHNPFVKHFYLTDGHRKKHCKRENCMSCGIEDVMVEFFASDRVEPFAPTDFLTSALLSNSQIRANHQEDAHEFMQFLLNDLHEADITYSELPKDNDKDCACFVHKLFYGKLQSEVTCERCKNVTTSLDPMMDLSLSLRTPERKKRKPKSRKDKDKPAPESTPELNGTDTPEPNGTPNPLPSPEAVFTLADCLDRYTKPERLGKDSYTCSQCGPAGASAEATKQMTIRTLAPVLSIQLKRFEHTDKGSFKIEAFVKFPPLLDMRPYLSISQKSPKPGAKNLTNGNGMSKPQAKNGRKREPHPDEALYELMGVVVHTSKTTTVEAGHYYAFFRVKGIWWRFDDEKVKSVAEEEVFKERAYLLYYVIRNLE</sequence>
<dbReference type="GO" id="GO:0005829">
    <property type="term" value="C:cytosol"/>
    <property type="evidence" value="ECO:0007669"/>
    <property type="project" value="TreeGrafter"/>
</dbReference>
<evidence type="ECO:0000256" key="4">
    <source>
        <dbReference type="SAM" id="MobiDB-lite"/>
    </source>
</evidence>
<keyword evidence="7" id="KW-1185">Reference proteome</keyword>
<evidence type="ECO:0000259" key="5">
    <source>
        <dbReference type="PROSITE" id="PS50235"/>
    </source>
</evidence>
<gene>
    <name evidence="6" type="ORF">BJ508DRAFT_236375</name>
</gene>
<dbReference type="STRING" id="1160509.A0A3N4IJZ8"/>
<dbReference type="InterPro" id="IPR013083">
    <property type="entry name" value="Znf_RING/FYVE/PHD"/>
</dbReference>
<dbReference type="InterPro" id="IPR001394">
    <property type="entry name" value="Peptidase_C19_UCH"/>
</dbReference>
<dbReference type="Gene3D" id="3.30.40.10">
    <property type="entry name" value="Zinc/RING finger domain, C3HC4 (zinc finger)"/>
    <property type="match status" value="1"/>
</dbReference>
<dbReference type="PANTHER" id="PTHR24006:SF937">
    <property type="entry name" value="UBIQUITIN CARBOXYL-TERMINAL HYDROLASE"/>
    <property type="match status" value="1"/>
</dbReference>
<name>A0A3N4IJZ8_ASCIM</name>
<dbReference type="OrthoDB" id="289038at2759"/>
<evidence type="ECO:0000313" key="7">
    <source>
        <dbReference type="Proteomes" id="UP000275078"/>
    </source>
</evidence>
<dbReference type="SUPFAM" id="SSF54001">
    <property type="entry name" value="Cysteine proteinases"/>
    <property type="match status" value="1"/>
</dbReference>
<dbReference type="EMBL" id="ML119659">
    <property type="protein sequence ID" value="RPA84460.1"/>
    <property type="molecule type" value="Genomic_DNA"/>
</dbReference>
<protein>
    <submittedName>
        <fullName evidence="6">Cysteine proteinase</fullName>
    </submittedName>
</protein>
<feature type="compositionally biased region" description="Polar residues" evidence="4">
    <location>
        <begin position="371"/>
        <end position="381"/>
    </location>
</feature>
<dbReference type="PROSITE" id="PS50235">
    <property type="entry name" value="USP_3"/>
    <property type="match status" value="1"/>
</dbReference>
<dbReference type="Pfam" id="PF02148">
    <property type="entry name" value="zf-UBP"/>
    <property type="match status" value="1"/>
</dbReference>
<dbReference type="GO" id="GO:0016579">
    <property type="term" value="P:protein deubiquitination"/>
    <property type="evidence" value="ECO:0007669"/>
    <property type="project" value="InterPro"/>
</dbReference>
<feature type="domain" description="USP" evidence="5">
    <location>
        <begin position="191"/>
        <end position="574"/>
    </location>
</feature>
<keyword evidence="2" id="KW-0863">Zinc-finger</keyword>
<evidence type="ECO:0000313" key="6">
    <source>
        <dbReference type="EMBL" id="RPA84460.1"/>
    </source>
</evidence>
<evidence type="ECO:0000256" key="1">
    <source>
        <dbReference type="ARBA" id="ARBA00022723"/>
    </source>
</evidence>
<feature type="region of interest" description="Disordered" evidence="4">
    <location>
        <begin position="476"/>
        <end position="508"/>
    </location>
</feature>
<keyword evidence="1" id="KW-0479">Metal-binding</keyword>
<feature type="region of interest" description="Disordered" evidence="4">
    <location>
        <begin position="340"/>
        <end position="392"/>
    </location>
</feature>
<feature type="compositionally biased region" description="Basic residues" evidence="4">
    <location>
        <begin position="350"/>
        <end position="359"/>
    </location>
</feature>
<dbReference type="GO" id="GO:0008270">
    <property type="term" value="F:zinc ion binding"/>
    <property type="evidence" value="ECO:0007669"/>
    <property type="project" value="UniProtKB-KW"/>
</dbReference>
<dbReference type="InterPro" id="IPR050164">
    <property type="entry name" value="Peptidase_C19"/>
</dbReference>
<dbReference type="AlphaFoldDB" id="A0A3N4IJZ8"/>
<dbReference type="InterPro" id="IPR018200">
    <property type="entry name" value="USP_CS"/>
</dbReference>
<dbReference type="Proteomes" id="UP000275078">
    <property type="component" value="Unassembled WGS sequence"/>
</dbReference>
<accession>A0A3N4IJZ8</accession>
<feature type="region of interest" description="Disordered" evidence="4">
    <location>
        <begin position="1"/>
        <end position="40"/>
    </location>
</feature>
<dbReference type="Pfam" id="PF00443">
    <property type="entry name" value="UCH"/>
    <property type="match status" value="1"/>
</dbReference>